<keyword evidence="12 15" id="KW-0378">Hydrolase</keyword>
<dbReference type="EMBL" id="DVFJ01000037">
    <property type="protein sequence ID" value="HIQ72678.1"/>
    <property type="molecule type" value="Genomic_DNA"/>
</dbReference>
<keyword evidence="8 15" id="KW-0819">tRNA processing</keyword>
<dbReference type="EC" id="3.1.26.3" evidence="15"/>
<evidence type="ECO:0000259" key="17">
    <source>
        <dbReference type="PROSITE" id="PS50137"/>
    </source>
</evidence>
<dbReference type="InterPro" id="IPR011907">
    <property type="entry name" value="RNase_III"/>
</dbReference>
<dbReference type="CDD" id="cd10845">
    <property type="entry name" value="DSRM_RNAse_III_family"/>
    <property type="match status" value="1"/>
</dbReference>
<comment type="subcellular location">
    <subcellularLocation>
        <location evidence="2 15">Cytoplasm</location>
    </subcellularLocation>
</comment>
<feature type="region of interest" description="Disordered" evidence="16">
    <location>
        <begin position="203"/>
        <end position="225"/>
    </location>
</feature>
<evidence type="ECO:0000256" key="16">
    <source>
        <dbReference type="SAM" id="MobiDB-lite"/>
    </source>
</evidence>
<dbReference type="GO" id="GO:0006364">
    <property type="term" value="P:rRNA processing"/>
    <property type="evidence" value="ECO:0007669"/>
    <property type="project" value="UniProtKB-UniRule"/>
</dbReference>
<dbReference type="FunFam" id="3.30.160.20:FF:000003">
    <property type="entry name" value="Ribonuclease 3"/>
    <property type="match status" value="1"/>
</dbReference>
<evidence type="ECO:0000256" key="10">
    <source>
        <dbReference type="ARBA" id="ARBA00022723"/>
    </source>
</evidence>
<evidence type="ECO:0000256" key="4">
    <source>
        <dbReference type="ARBA" id="ARBA00011738"/>
    </source>
</evidence>
<feature type="active site" evidence="15">
    <location>
        <position position="46"/>
    </location>
</feature>
<dbReference type="FunFam" id="1.10.1520.10:FF:000001">
    <property type="entry name" value="Ribonuclease 3"/>
    <property type="match status" value="1"/>
</dbReference>
<reference evidence="19" key="2">
    <citation type="journal article" date="2021" name="PeerJ">
        <title>Extensive microbial diversity within the chicken gut microbiome revealed by metagenomics and culture.</title>
        <authorList>
            <person name="Gilroy R."/>
            <person name="Ravi A."/>
            <person name="Getino M."/>
            <person name="Pursley I."/>
            <person name="Horton D.L."/>
            <person name="Alikhan N.F."/>
            <person name="Baker D."/>
            <person name="Gharbi K."/>
            <person name="Hall N."/>
            <person name="Watson M."/>
            <person name="Adriaenssens E.M."/>
            <person name="Foster-Nyarko E."/>
            <person name="Jarju S."/>
            <person name="Secka A."/>
            <person name="Antonio M."/>
            <person name="Oren A."/>
            <person name="Chaudhuri R.R."/>
            <person name="La Ragione R."/>
            <person name="Hildebrand F."/>
            <person name="Pallen M.J."/>
        </authorList>
    </citation>
    <scope>NUCLEOTIDE SEQUENCE</scope>
    <source>
        <strain evidence="19">ChiSxjej2B14-6234</strain>
    </source>
</reference>
<evidence type="ECO:0000256" key="2">
    <source>
        <dbReference type="ARBA" id="ARBA00004496"/>
    </source>
</evidence>
<comment type="function">
    <text evidence="15">Digests double-stranded RNA. Involved in the processing of primary rRNA transcript to yield the immediate precursors to the large and small rRNAs (23S and 16S). Processes some mRNAs, and tRNAs when they are encoded in the rRNA operon. Processes pre-crRNA and tracrRNA of type II CRISPR loci if present in the organism.</text>
</comment>
<feature type="binding site" evidence="15">
    <location>
        <position position="115"/>
    </location>
    <ligand>
        <name>Mg(2+)</name>
        <dbReference type="ChEBI" id="CHEBI:18420"/>
    </ligand>
</feature>
<comment type="caution">
    <text evidence="19">The sequence shown here is derived from an EMBL/GenBank/DDBJ whole genome shotgun (WGS) entry which is preliminary data.</text>
</comment>
<dbReference type="GO" id="GO:0046872">
    <property type="term" value="F:metal ion binding"/>
    <property type="evidence" value="ECO:0007669"/>
    <property type="project" value="UniProtKB-KW"/>
</dbReference>
<reference evidence="19" key="1">
    <citation type="submission" date="2020-10" db="EMBL/GenBank/DDBJ databases">
        <authorList>
            <person name="Gilroy R."/>
        </authorList>
    </citation>
    <scope>NUCLEOTIDE SEQUENCE</scope>
    <source>
        <strain evidence="19">ChiSxjej2B14-6234</strain>
    </source>
</reference>
<dbReference type="PROSITE" id="PS00517">
    <property type="entry name" value="RNASE_3_1"/>
    <property type="match status" value="1"/>
</dbReference>
<dbReference type="GO" id="GO:0010468">
    <property type="term" value="P:regulation of gene expression"/>
    <property type="evidence" value="ECO:0007669"/>
    <property type="project" value="TreeGrafter"/>
</dbReference>
<dbReference type="PROSITE" id="PS50142">
    <property type="entry name" value="RNASE_3_2"/>
    <property type="match status" value="1"/>
</dbReference>
<dbReference type="InterPro" id="IPR036389">
    <property type="entry name" value="RNase_III_sf"/>
</dbReference>
<organism evidence="19 20">
    <name type="scientific">Candidatus Onthenecus intestinigallinarum</name>
    <dbReference type="NCBI Taxonomy" id="2840875"/>
    <lineage>
        <taxon>Bacteria</taxon>
        <taxon>Bacillati</taxon>
        <taxon>Bacillota</taxon>
        <taxon>Clostridia</taxon>
        <taxon>Eubacteriales</taxon>
        <taxon>Candidatus Onthenecus</taxon>
    </lineage>
</organism>
<dbReference type="PANTHER" id="PTHR11207:SF0">
    <property type="entry name" value="RIBONUCLEASE 3"/>
    <property type="match status" value="1"/>
</dbReference>
<evidence type="ECO:0000256" key="6">
    <source>
        <dbReference type="ARBA" id="ARBA00022552"/>
    </source>
</evidence>
<dbReference type="AlphaFoldDB" id="A0A9D1CRZ4"/>
<evidence type="ECO:0000256" key="3">
    <source>
        <dbReference type="ARBA" id="ARBA00010183"/>
    </source>
</evidence>
<evidence type="ECO:0000256" key="7">
    <source>
        <dbReference type="ARBA" id="ARBA00022664"/>
    </source>
</evidence>
<feature type="domain" description="RNase III" evidence="18">
    <location>
        <begin position="3"/>
        <end position="129"/>
    </location>
</feature>
<keyword evidence="5 15" id="KW-0963">Cytoplasm</keyword>
<keyword evidence="13 15" id="KW-0460">Magnesium</keyword>
<keyword evidence="6 15" id="KW-0698">rRNA processing</keyword>
<evidence type="ECO:0000256" key="8">
    <source>
        <dbReference type="ARBA" id="ARBA00022694"/>
    </source>
</evidence>
<gene>
    <name evidence="15 19" type="primary">rnc</name>
    <name evidence="19" type="ORF">IAB73_10785</name>
</gene>
<dbReference type="InterPro" id="IPR000999">
    <property type="entry name" value="RNase_III_dom"/>
</dbReference>
<evidence type="ECO:0000256" key="13">
    <source>
        <dbReference type="ARBA" id="ARBA00022842"/>
    </source>
</evidence>
<accession>A0A9D1CRZ4</accession>
<evidence type="ECO:0000313" key="19">
    <source>
        <dbReference type="EMBL" id="HIQ72678.1"/>
    </source>
</evidence>
<proteinExistence type="inferred from homology"/>
<sequence>MDIESLQGALGYAFRDSRLLRQALTHPSYALRNHAQDNQRMEFLGDAVLELCVSRELYARCPQMQEGQLTRRRALLVCEATLAAAARALGVDGALRLDHGEELDGGRGKDSILADAMEAVLAAVYLDGGLDAAAALVDRMMGDYEPAQQEDRDPKSCLQEYLQGTGEPVPQYRIVDATGPAHARTFTAEVLRADGTLIGRGTGVSKKRAEQHAAQAALERLTRQE</sequence>
<dbReference type="Gene3D" id="1.10.1520.10">
    <property type="entry name" value="Ribonuclease III domain"/>
    <property type="match status" value="1"/>
</dbReference>
<dbReference type="GO" id="GO:0005737">
    <property type="term" value="C:cytoplasm"/>
    <property type="evidence" value="ECO:0007669"/>
    <property type="project" value="UniProtKB-SubCell"/>
</dbReference>
<evidence type="ECO:0000256" key="15">
    <source>
        <dbReference type="HAMAP-Rule" id="MF_00104"/>
    </source>
</evidence>
<dbReference type="GO" id="GO:0019843">
    <property type="term" value="F:rRNA binding"/>
    <property type="evidence" value="ECO:0007669"/>
    <property type="project" value="UniProtKB-KW"/>
</dbReference>
<evidence type="ECO:0000256" key="5">
    <source>
        <dbReference type="ARBA" id="ARBA00022490"/>
    </source>
</evidence>
<evidence type="ECO:0000256" key="14">
    <source>
        <dbReference type="ARBA" id="ARBA00022884"/>
    </source>
</evidence>
<dbReference type="PANTHER" id="PTHR11207">
    <property type="entry name" value="RIBONUCLEASE III"/>
    <property type="match status" value="1"/>
</dbReference>
<dbReference type="InterPro" id="IPR014720">
    <property type="entry name" value="dsRBD_dom"/>
</dbReference>
<dbReference type="CDD" id="cd00593">
    <property type="entry name" value="RIBOc"/>
    <property type="match status" value="1"/>
</dbReference>
<keyword evidence="14 15" id="KW-0694">RNA-binding</keyword>
<feature type="binding site" evidence="15">
    <location>
        <position position="118"/>
    </location>
    <ligand>
        <name>Mg(2+)</name>
        <dbReference type="ChEBI" id="CHEBI:18420"/>
    </ligand>
</feature>
<dbReference type="Gene3D" id="3.30.160.20">
    <property type="match status" value="1"/>
</dbReference>
<comment type="subunit">
    <text evidence="4 15">Homodimer.</text>
</comment>
<evidence type="ECO:0000259" key="18">
    <source>
        <dbReference type="PROSITE" id="PS50142"/>
    </source>
</evidence>
<evidence type="ECO:0000313" key="20">
    <source>
        <dbReference type="Proteomes" id="UP000886887"/>
    </source>
</evidence>
<dbReference type="GO" id="GO:0042802">
    <property type="term" value="F:identical protein binding"/>
    <property type="evidence" value="ECO:0007669"/>
    <property type="project" value="UniProtKB-ARBA"/>
</dbReference>
<keyword evidence="9 15" id="KW-0540">Nuclease</keyword>
<keyword evidence="7 15" id="KW-0507">mRNA processing</keyword>
<keyword evidence="11 15" id="KW-0255">Endonuclease</keyword>
<keyword evidence="15" id="KW-0699">rRNA-binding</keyword>
<keyword evidence="10 15" id="KW-0479">Metal-binding</keyword>
<dbReference type="Proteomes" id="UP000886887">
    <property type="component" value="Unassembled WGS sequence"/>
</dbReference>
<comment type="similarity">
    <text evidence="3">Belongs to the ribonuclease III family.</text>
</comment>
<dbReference type="Pfam" id="PF00035">
    <property type="entry name" value="dsrm"/>
    <property type="match status" value="1"/>
</dbReference>
<feature type="domain" description="DRBM" evidence="17">
    <location>
        <begin position="153"/>
        <end position="223"/>
    </location>
</feature>
<dbReference type="PROSITE" id="PS50137">
    <property type="entry name" value="DS_RBD"/>
    <property type="match status" value="1"/>
</dbReference>
<dbReference type="GO" id="GO:0006397">
    <property type="term" value="P:mRNA processing"/>
    <property type="evidence" value="ECO:0007669"/>
    <property type="project" value="UniProtKB-UniRule"/>
</dbReference>
<comment type="cofactor">
    <cofactor evidence="15">
        <name>Mg(2+)</name>
        <dbReference type="ChEBI" id="CHEBI:18420"/>
    </cofactor>
</comment>
<dbReference type="HAMAP" id="MF_00104">
    <property type="entry name" value="RNase_III"/>
    <property type="match status" value="1"/>
</dbReference>
<evidence type="ECO:0000256" key="12">
    <source>
        <dbReference type="ARBA" id="ARBA00022801"/>
    </source>
</evidence>
<dbReference type="SUPFAM" id="SSF69065">
    <property type="entry name" value="RNase III domain-like"/>
    <property type="match status" value="1"/>
</dbReference>
<protein>
    <recommendedName>
        <fullName evidence="15">Ribonuclease 3</fullName>
        <ecNumber evidence="15">3.1.26.3</ecNumber>
    </recommendedName>
    <alternativeName>
        <fullName evidence="15">Ribonuclease III</fullName>
        <shortName evidence="15">RNase III</shortName>
    </alternativeName>
</protein>
<feature type="active site" evidence="15">
    <location>
        <position position="118"/>
    </location>
</feature>
<evidence type="ECO:0000256" key="11">
    <source>
        <dbReference type="ARBA" id="ARBA00022759"/>
    </source>
</evidence>
<feature type="binding site" evidence="15">
    <location>
        <position position="42"/>
    </location>
    <ligand>
        <name>Mg(2+)</name>
        <dbReference type="ChEBI" id="CHEBI:18420"/>
    </ligand>
</feature>
<evidence type="ECO:0000256" key="1">
    <source>
        <dbReference type="ARBA" id="ARBA00000109"/>
    </source>
</evidence>
<dbReference type="SUPFAM" id="SSF54768">
    <property type="entry name" value="dsRNA-binding domain-like"/>
    <property type="match status" value="1"/>
</dbReference>
<evidence type="ECO:0000256" key="9">
    <source>
        <dbReference type="ARBA" id="ARBA00022722"/>
    </source>
</evidence>
<dbReference type="GO" id="GO:0004525">
    <property type="term" value="F:ribonuclease III activity"/>
    <property type="evidence" value="ECO:0007669"/>
    <property type="project" value="UniProtKB-UniRule"/>
</dbReference>
<dbReference type="GO" id="GO:0008033">
    <property type="term" value="P:tRNA processing"/>
    <property type="evidence" value="ECO:0007669"/>
    <property type="project" value="UniProtKB-KW"/>
</dbReference>
<dbReference type="Pfam" id="PF14622">
    <property type="entry name" value="Ribonucleas_3_3"/>
    <property type="match status" value="1"/>
</dbReference>
<comment type="catalytic activity">
    <reaction evidence="1 15">
        <text>Endonucleolytic cleavage to 5'-phosphomonoester.</text>
        <dbReference type="EC" id="3.1.26.3"/>
    </reaction>
</comment>
<dbReference type="SMART" id="SM00358">
    <property type="entry name" value="DSRM"/>
    <property type="match status" value="1"/>
</dbReference>
<dbReference type="NCBIfam" id="TIGR02191">
    <property type="entry name" value="RNaseIII"/>
    <property type="match status" value="1"/>
</dbReference>
<dbReference type="GO" id="GO:0003725">
    <property type="term" value="F:double-stranded RNA binding"/>
    <property type="evidence" value="ECO:0007669"/>
    <property type="project" value="TreeGrafter"/>
</dbReference>
<name>A0A9D1CRZ4_9FIRM</name>
<dbReference type="SMART" id="SM00535">
    <property type="entry name" value="RIBOc"/>
    <property type="match status" value="1"/>
</dbReference>